<name>A0A7W6JBJ0_9CAUL</name>
<gene>
    <name evidence="4" type="ORF">GGR12_000929</name>
</gene>
<organism evidence="4 5">
    <name type="scientific">Brevundimonas lenta</name>
    <dbReference type="NCBI Taxonomy" id="424796"/>
    <lineage>
        <taxon>Bacteria</taxon>
        <taxon>Pseudomonadati</taxon>
        <taxon>Pseudomonadota</taxon>
        <taxon>Alphaproteobacteria</taxon>
        <taxon>Caulobacterales</taxon>
        <taxon>Caulobacteraceae</taxon>
        <taxon>Brevundimonas</taxon>
    </lineage>
</organism>
<feature type="compositionally biased region" description="Low complexity" evidence="1">
    <location>
        <begin position="2642"/>
        <end position="2655"/>
    </location>
</feature>
<proteinExistence type="predicted"/>
<feature type="transmembrane region" description="Helical" evidence="2">
    <location>
        <begin position="98"/>
        <end position="117"/>
    </location>
</feature>
<keyword evidence="2" id="KW-0812">Transmembrane</keyword>
<dbReference type="PROSITE" id="PS51208">
    <property type="entry name" value="AUTOTRANSPORTER"/>
    <property type="match status" value="1"/>
</dbReference>
<evidence type="ECO:0000256" key="2">
    <source>
        <dbReference type="SAM" id="Phobius"/>
    </source>
</evidence>
<protein>
    <recommendedName>
        <fullName evidence="3">Autotransporter domain-containing protein</fullName>
    </recommendedName>
</protein>
<evidence type="ECO:0000313" key="4">
    <source>
        <dbReference type="EMBL" id="MBB4082090.1"/>
    </source>
</evidence>
<feature type="region of interest" description="Disordered" evidence="1">
    <location>
        <begin position="2632"/>
        <end position="2659"/>
    </location>
</feature>
<dbReference type="EMBL" id="JACIDM010000001">
    <property type="protein sequence ID" value="MBB4082090.1"/>
    <property type="molecule type" value="Genomic_DNA"/>
</dbReference>
<keyword evidence="2" id="KW-0472">Membrane</keyword>
<accession>A0A7W6JBJ0</accession>
<sequence length="4237" mass="393672">MSNTTREASRFVRAAALVHQLAASTEASRLPKAQADAVCEQIDELVTLLDRRRDSDARTLADALLTLRVALTSVGKRARERRADVANNRKLGRTLRRIAMIIAAVGAVASPMAAAAADRSDDSSFNDAPVTSAFKSSLLSGTALSPLASPTAGLPDGPQAMLPVPAVGGTIFNPVTNANETVVEILNPTAVRTNLNNVILLANTVGDVIPNPAGGNFTVTAVNLDGDGHVVSLNVINAASVASTLARVSAITTAPGAPAGGPLTLPAGAGDLGYVHDIRRGNGGGGGRDGALFVSANSGGDGQAGPTFNVNAGSSGSGVTTVSNGVAGVMGASIGGNGGNGGDGYLGASGASGGNGGAGGNVTVTSNFSTISTTGVASHGVVAQSRAGIGGEGGSGFVFSSGGSGGSGSTGGTATAINYSTISTTGAGSHGVFAQSLGGGAGSGGGSYGLFGDGGAGNRGGQGGHAEAINYARVTTTGDASFGVTAQSVGGIGGDAGNAVGLVTFSDDGAPGGDGGTAIVRARTGSEVYTSGNAAHALFAQSIGGGGGNGGLSLGLASLGSGGGTGGAGGSAQIDAWDSTIVSTTGVSSHGLFAQSIGGGGGNGGISGGLVVAIGSEGASGGLGGAVTVSSGATITTTGLGSRGLFAQSIGGGGGNALGSGGLVSLGGSGGGAGGAGTVNVTTSGASVISTQGVGADGIFAQSVGGGGGSGSASGGVVALGGTGGVGGNGNTVTVDNGGSVSTTGDFARGVFAQSVGGGGGAGGDSGGLVTLGGNGSGLSTGGDVTVTNRGAVSTAGDIASALQVQSIGGGGGDGGSSGGVFLTIGGAGGGGGRSGLVTVNNHHDLSTGGNDSHGIFAQSVGGGGGNGGSTVSISAFAGAAVGGSGGAGGDGGLVDVNLFDRTLAVGGGSQTFSPLIMTTGDRSRGIFAQSVGGGGGNGGFAAQVSAGYGISASVAVGGSGGGGGIGNTVTLDGDATILTSGDYSEGIFAQSVGGGGGNGGFAMSFSFAAGETAAAAFGVAVGGSGGTGGAGGAVTVNSGGSIQTTGDFSTGFLTQSVGGGGGNGGFAVAFSGSGAGVASAAASVGVGGSGGDGGIGGTVISHFDGTILTGGDDSRAALIQSVGGGGGNGGFSVAGAVSVSGTAGVAGAVGVGGYGGGGGAGGNVTGSVGGAVQTTGDRSAGVTIQSVGGGGGSGGFNISGSIGGGGTFGGGVSVGVGGSGGGGGASGVVNGTAGGTILTTGDQSGGLIVQSVGGGGGSGGFNISGSIGGGGTVGGALSVGVGGAGGGGGSAGAVTGAALGAVETRGAQSAGVTIQSIGGGGGSGAFNVSGGIGGGGTVGGAISVGVGGSGGGGGTGGDVTASSVGILTSGDQSAGFLAQSVGGGGGNGGFNVAGSIGGGQTAGLGLTVGVGGSGGTGGSSGTVTATVTGNVSTTGAQSDAITAQSVGGGGGNGGFNVAGSITGAQTGAASMSAGVGGSGGGGGSAGAVSLTHTGATSTTGADSDGVIAQSVGGGGGNGGFNVTGNIAFAQSGAGTLGIGVGGMGGDGGDGGAVTLNLNTGVADPSNTLIAAWTTGANARGVLAQSVGGGGGNGGFTVTGGLSGAQTAAGNVGFGIGGGGGDGGDSAAVIGNINGDVRTDGLESAAILVQSVGGGGGNGGFNISGGIAGSQTTAGNLMVGVGGFGGAGGDSGAVSGTVTSHIATLSDRSSGLTYQSLGGGGGNGAFNVTGGIALAGSGGGTGNIGVGIGGFGGDGGDASTVTLTYTGGISTRGDDSWGALAQSVGGGGGNGGFNITGGLSASSSMSGTLGFGLGGFGGGGGNAGAVTASLTGDVGTLGNGSYGAMLQSLGGAGGNGGFNVTGSVALSVTSSPAVTVGIGIGGFGGGGGDAGAVTGTVIGDYVTRGDNADGVTAQSVGGGGGNGGLNVTGNISLSSGTAGTVGIGIGGFGGAGGDSGVVTFSYTGDIDTDGANSDGLIVQSLAGGGGNGAINVTGGIAASTSGTAGGLAFGLGGFGGDGGNASDVTASITGNVWARGLSNDELIPAETTIGILPGSWDDTYIPPHRIRENGSNGIVVQSIGGGGGNGGLNVSGQISLTPPGGSQAARSVTLGVGGFGGGGGDAGNVTMTFGSPDATRVQASAIGDNRSAVIVQSVGGGGGAGGINISGGIAMDGVLTAGIGGFGGSGGIGRDVLANIDADIFASGNLSRGLMIQSIGGGGGAGAINISGGLSADPNGTEPSLTFGLGGFGGAGNISGDVTATQHGQVVVEGAGAIGVLVQSVAGGGGSGGLNVTADIHLGEGGSNARTEGVAIGVGVGGTGGDGADAGDVSLHSVGNIFMNARPVVSPPVGGQPFEGIDFAADAPGVLVQSIGGGGGVGGVNVTGVVAPFGQPAAIGVGGSGGSGGNAGTVDVVRGYVGSGPAETEQRRLIRTFGDHSDGLVAQSIGGGGGRAGVNAVFALTTHSPGNNPMAALIAVGGSGAGAGSGEDVTVRHAGDIMTSGVDSDGIFAQSVGGGGGDANYNIGFGVLRNATALNLAVGGATGAGGTGADVSVEHHGVIVTEGRSSAGIHAQSLGGGGGDTVLDLALGILANHSVGITVGRHGGTGGSSGDVSVVADGTIQTSGETADGILAQSIGGGGGDSSATTVSASTTSGANTPQAESYSAGVSVGLDGGVGAFSGDVSVDVAGHITTSGYEARGVFAQSIGGGGGRGGSAANAIVRAAGAATVTVGGTGGTGAISGDVTVDSDATIVTTGHRSDGILAQAIGGGGGTGGVARTLAFQVGGPPPTTTTRTLSVNVGGSGGTGAVGGGVDVTNTGVIATEGEYSHGIRAQSVGGGGGIGGMVLNAALQYRGSDDIDFNLGGSGGTGGAGGAVSVLNEGLIFTEGRFATGISANSIGGGGGDAGLVLDVQLGYAGMDNQTHRLVVNIGGSGGDGGVGGAVSVINRPVTGEDHTGEIVTRGEGAYGIFAQSLGGGGGNGSSVLSLTGMITGRDSALVGLNVGGVGGTGNTGGTVTVLNEGLIDTTGAGAHGILAQSIGGGGGNGGIAFAANLLISPTTQILNHAPLVTLGGFGGDGGDGGSVTVTNSGDIVTRGAGAHGILAQSIGGGGGNAQMGFGLTSDIGSMVLSHAVSALIGNLGGGTGGTGGSVTVNHSGDITVLGEGSQAIIAQSVNGGGGHLTFDFSGITGLTGSPFIDLHGATVTPDPMVLGRAGAAGAVNMSSGLVHTNTTGTFQVGGNNGVASLTQAIGGGGGSLIMRAVIAPLTVSPSPAPLVSPLEAADKDTGPEVSPLAVPMADPFAAPGDPVAIPFELVLGGVNGVNNNGGGINSVHSGAMLTTGLNSPAVLVQSVGGGGGIGLLDLTVTAGGLVGPLDVTLGGSGGLNESGGAVSRTNAGGIVTTGDLSPAAVIQSIGGGGGSASVVLQGPGATNVALTGVLGADGGSNLNGGAVTGLFTGGVQTFGDYALGLFAQSVGGGGGELRLSGVSTLAATLGGSAGAQGDGGSVSLTNTGQIGTVGDHAHAVMLQSIGGGGGAVFGAFAPTVALSSDNTGDGGAISFTQVGNVITEGDNAYGVIAQSLGGGGGWIEGGFRGTAGGAGAGGAIDLDLSGAVFSAGTNSVAIFAQSLGGLGGGDISIASNGFVRGGTGTGAGVRIDGGANNVVTTSGSISAVSGLAIDATTGQDTVNNDGLVVGNIDLGLGDNAFNNRLGSTFVAFNTIDLRDAAGDSGVYTNSGDFLMGLSASRVPIDLSAGETFANLDLEGDPSVNIMYGSRVINTVALDGDYVQTNSGHLAFDIAFGPYASDRVNVTGDATVDGTGEVILTWLENDDRRTLFATGGNGFDNGLEIADTLAMDYSVSADTDGVHLSFVSNFGQPFLNRNERNLGRHMDFAIQAGGSSGIGQLMALLGNMQAGDEDAYAAVFHELNPEPLMAPLVTQLNAAEGFAGQLFSCVSPVFEVTEQCVWARVEGSNFERQGDFEHFGIRSQEMRLRTGFETPLSDGWSFAAALGYDKLDPITIEDRARTDGKGFHGSFGVQHRDYEGLQAGTSLSGGYQWADAVRGVNVFEPLVGTSRSESGYLQANAYAAWLMRSGNVFLRPAINLSATALRQNSFSEEGLEGLGVQALSNTQVFGTAAPEVSLGFVLRDDTAAQSTLVFTAGGVFRSEDEVRMPYRLLGSNPDAFPAMIGSALEQEAWRVGADLRLATGNGVELSATASAEFGDRSDSQQAGVNLRIRF</sequence>
<feature type="domain" description="Autotransporter" evidence="3">
    <location>
        <begin position="3957"/>
        <end position="4237"/>
    </location>
</feature>
<dbReference type="SUPFAM" id="SSF103515">
    <property type="entry name" value="Autotransporter"/>
    <property type="match status" value="1"/>
</dbReference>
<dbReference type="SMART" id="SM00869">
    <property type="entry name" value="Autotransporter"/>
    <property type="match status" value="1"/>
</dbReference>
<keyword evidence="2" id="KW-1133">Transmembrane helix</keyword>
<evidence type="ECO:0000256" key="1">
    <source>
        <dbReference type="SAM" id="MobiDB-lite"/>
    </source>
</evidence>
<comment type="caution">
    <text evidence="4">The sequence shown here is derived from an EMBL/GenBank/DDBJ whole genome shotgun (WGS) entry which is preliminary data.</text>
</comment>
<keyword evidence="5" id="KW-1185">Reference proteome</keyword>
<reference evidence="4 5" key="1">
    <citation type="submission" date="2020-08" db="EMBL/GenBank/DDBJ databases">
        <title>Genomic Encyclopedia of Type Strains, Phase IV (KMG-IV): sequencing the most valuable type-strain genomes for metagenomic binning, comparative biology and taxonomic classification.</title>
        <authorList>
            <person name="Goeker M."/>
        </authorList>
    </citation>
    <scope>NUCLEOTIDE SEQUENCE [LARGE SCALE GENOMIC DNA]</scope>
    <source>
        <strain evidence="4 5">DSM 23960</strain>
    </source>
</reference>
<dbReference type="InterPro" id="IPR036709">
    <property type="entry name" value="Autotransporte_beta_dom_sf"/>
</dbReference>
<dbReference type="RefSeq" id="WP_183203213.1">
    <property type="nucleotide sequence ID" value="NZ_JACIDM010000001.1"/>
</dbReference>
<dbReference type="Proteomes" id="UP000529946">
    <property type="component" value="Unassembled WGS sequence"/>
</dbReference>
<evidence type="ECO:0000259" key="3">
    <source>
        <dbReference type="PROSITE" id="PS51208"/>
    </source>
</evidence>
<evidence type="ECO:0000313" key="5">
    <source>
        <dbReference type="Proteomes" id="UP000529946"/>
    </source>
</evidence>
<dbReference type="InterPro" id="IPR005546">
    <property type="entry name" value="Autotransporte_beta"/>
</dbReference>